<gene>
    <name evidence="2" type="ORF">CIK84_10760</name>
</gene>
<comment type="caution">
    <text evidence="2">The sequence shown here is derived from an EMBL/GenBank/DDBJ whole genome shotgun (WGS) entry which is preliminary data.</text>
</comment>
<keyword evidence="1" id="KW-1133">Transmembrane helix</keyword>
<dbReference type="Proteomes" id="UP000235739">
    <property type="component" value="Unassembled WGS sequence"/>
</dbReference>
<reference evidence="2 3" key="1">
    <citation type="journal article" date="2017" name="Elife">
        <title>Extensive horizontal gene transfer in cheese-associated bacteria.</title>
        <authorList>
            <person name="Bonham K.S."/>
            <person name="Wolfe B.E."/>
            <person name="Dutton R.J."/>
        </authorList>
    </citation>
    <scope>NUCLEOTIDE SEQUENCE [LARGE SCALE GENOMIC DNA]</scope>
    <source>
        <strain evidence="2 3">JB182</strain>
    </source>
</reference>
<keyword evidence="1" id="KW-0472">Membrane</keyword>
<name>A0A2N7RZ76_9MICC</name>
<proteinExistence type="predicted"/>
<dbReference type="RefSeq" id="WP_102598458.1">
    <property type="nucleotide sequence ID" value="NZ_JBQDJG010000028.1"/>
</dbReference>
<feature type="transmembrane region" description="Helical" evidence="1">
    <location>
        <begin position="77"/>
        <end position="96"/>
    </location>
</feature>
<accession>A0A2N7RZ76</accession>
<dbReference type="EMBL" id="PNQX01000002">
    <property type="protein sequence ID" value="PMQ19196.1"/>
    <property type="molecule type" value="Genomic_DNA"/>
</dbReference>
<feature type="transmembrane region" description="Helical" evidence="1">
    <location>
        <begin position="29"/>
        <end position="45"/>
    </location>
</feature>
<organism evidence="2 3">
    <name type="scientific">Glutamicibacter arilaitensis</name>
    <dbReference type="NCBI Taxonomy" id="256701"/>
    <lineage>
        <taxon>Bacteria</taxon>
        <taxon>Bacillati</taxon>
        <taxon>Actinomycetota</taxon>
        <taxon>Actinomycetes</taxon>
        <taxon>Micrococcales</taxon>
        <taxon>Micrococcaceae</taxon>
        <taxon>Glutamicibacter</taxon>
    </lineage>
</organism>
<evidence type="ECO:0000256" key="1">
    <source>
        <dbReference type="SAM" id="Phobius"/>
    </source>
</evidence>
<protein>
    <submittedName>
        <fullName evidence="2">Uncharacterized protein</fullName>
    </submittedName>
</protein>
<evidence type="ECO:0000313" key="3">
    <source>
        <dbReference type="Proteomes" id="UP000235739"/>
    </source>
</evidence>
<keyword evidence="1" id="KW-0812">Transmembrane</keyword>
<dbReference type="AlphaFoldDB" id="A0A2N7RZ76"/>
<sequence length="106" mass="10610">MSRIASTALAVTGLLGGYATGRATKKRPLAAVVLGTAGTGAFLLWKKDAGTTKAIALISAYLGGFSASHPLAKKIGAWPAVNSVTAGVAILSLLLGGSDKNQEELS</sequence>
<evidence type="ECO:0000313" key="2">
    <source>
        <dbReference type="EMBL" id="PMQ19196.1"/>
    </source>
</evidence>